<evidence type="ECO:0000313" key="5">
    <source>
        <dbReference type="EMBL" id="MFC5847440.1"/>
    </source>
</evidence>
<name>A0ABW1DGU1_9DEIO</name>
<dbReference type="EMBL" id="JBHSOH010000005">
    <property type="protein sequence ID" value="MFC5847440.1"/>
    <property type="molecule type" value="Genomic_DNA"/>
</dbReference>
<dbReference type="RefSeq" id="WP_380046588.1">
    <property type="nucleotide sequence ID" value="NZ_JBHSOH010000005.1"/>
</dbReference>
<feature type="domain" description="Penicillin binding protein A dimerisation" evidence="4">
    <location>
        <begin position="46"/>
        <end position="101"/>
    </location>
</feature>
<dbReference type="SUPFAM" id="SSF56601">
    <property type="entry name" value="beta-lactamase/transpeptidase-like"/>
    <property type="match status" value="1"/>
</dbReference>
<dbReference type="InterPro" id="IPR001460">
    <property type="entry name" value="PCN-bd_Tpept"/>
</dbReference>
<dbReference type="Gene3D" id="3.40.710.10">
    <property type="entry name" value="DD-peptidase/beta-lactamase superfamily"/>
    <property type="match status" value="1"/>
</dbReference>
<accession>A0ABW1DGU1</accession>
<evidence type="ECO:0000256" key="1">
    <source>
        <dbReference type="ARBA" id="ARBA00004370"/>
    </source>
</evidence>
<sequence length="454" mass="48808">MEVKIRNRSRVMQILALLMFVSLVWAYAQLEWGMPRAVKRSAVQSRGAILAADGSVLARSVDGKRVYPQGTLAGQVVGMMGDTDGLEGLEAAYNRDLEGGQPLRLTIDPRTQASAEAALAEGVKTHEGEYGSVVVIETRTGRVLAAASYPPFDPNNWRDYSAETRRNRPFLDVFEPGSTVKGLVVAAALNENLTTASTVYDTPMRRHVGGRWGSTINDAVAHPAKLTTKQVLRYSSNVGMSHIVEPFPAEKLRGYLTSYGFGQDVQLPTVSTATGRLQPLRKWDDLVRVTNAFGQGMSSTTLQLAAAYNTLANDGMYLSPRLVEGAGVGERREVIRPGTAREIRKLLEAVVSEGIKTQAGIEGYALAGKTGTAQVVVDGKYSSTIYDSTFAGFFPADAPRVTVAVMVHGAKLSYHGSMLAAPIYKKVASGLFSEWGTAPTIAPKKPETTAPKAP</sequence>
<comment type="caution">
    <text evidence="5">The sequence shown here is derived from an EMBL/GenBank/DDBJ whole genome shotgun (WGS) entry which is preliminary data.</text>
</comment>
<reference evidence="6" key="1">
    <citation type="journal article" date="2019" name="Int. J. Syst. Evol. Microbiol.">
        <title>The Global Catalogue of Microorganisms (GCM) 10K type strain sequencing project: providing services to taxonomists for standard genome sequencing and annotation.</title>
        <authorList>
            <consortium name="The Broad Institute Genomics Platform"/>
            <consortium name="The Broad Institute Genome Sequencing Center for Infectious Disease"/>
            <person name="Wu L."/>
            <person name="Ma J."/>
        </authorList>
    </citation>
    <scope>NUCLEOTIDE SEQUENCE [LARGE SCALE GENOMIC DNA]</scope>
    <source>
        <strain evidence="6">CGMCC 1.15053</strain>
    </source>
</reference>
<evidence type="ECO:0000259" key="4">
    <source>
        <dbReference type="Pfam" id="PF21922"/>
    </source>
</evidence>
<evidence type="ECO:0000259" key="3">
    <source>
        <dbReference type="Pfam" id="PF00905"/>
    </source>
</evidence>
<dbReference type="Gene3D" id="3.30.450.330">
    <property type="match status" value="1"/>
</dbReference>
<proteinExistence type="predicted"/>
<dbReference type="Gene3D" id="3.90.1310.10">
    <property type="entry name" value="Penicillin-binding protein 2a (Domain 2)"/>
    <property type="match status" value="1"/>
</dbReference>
<feature type="domain" description="Penicillin-binding protein transpeptidase" evidence="3">
    <location>
        <begin position="131"/>
        <end position="427"/>
    </location>
</feature>
<dbReference type="Pfam" id="PF00905">
    <property type="entry name" value="Transpeptidase"/>
    <property type="match status" value="1"/>
</dbReference>
<dbReference type="InterPro" id="IPR054120">
    <property type="entry name" value="PBPA_dimer"/>
</dbReference>
<keyword evidence="6" id="KW-1185">Reference proteome</keyword>
<keyword evidence="2" id="KW-0472">Membrane</keyword>
<organism evidence="5 6">
    <name type="scientific">Deinococcus petrolearius</name>
    <dbReference type="NCBI Taxonomy" id="1751295"/>
    <lineage>
        <taxon>Bacteria</taxon>
        <taxon>Thermotogati</taxon>
        <taxon>Deinococcota</taxon>
        <taxon>Deinococci</taxon>
        <taxon>Deinococcales</taxon>
        <taxon>Deinococcaceae</taxon>
        <taxon>Deinococcus</taxon>
    </lineage>
</organism>
<gene>
    <name evidence="5" type="ORF">ACFPQ6_03880</name>
</gene>
<dbReference type="SUPFAM" id="SSF56519">
    <property type="entry name" value="Penicillin binding protein dimerisation domain"/>
    <property type="match status" value="1"/>
</dbReference>
<comment type="subcellular location">
    <subcellularLocation>
        <location evidence="1">Membrane</location>
    </subcellularLocation>
</comment>
<dbReference type="Pfam" id="PF21922">
    <property type="entry name" value="PBP_dimer_2"/>
    <property type="match status" value="1"/>
</dbReference>
<dbReference type="InterPro" id="IPR050515">
    <property type="entry name" value="Beta-lactam/transpept"/>
</dbReference>
<evidence type="ECO:0000256" key="2">
    <source>
        <dbReference type="ARBA" id="ARBA00023136"/>
    </source>
</evidence>
<evidence type="ECO:0000313" key="6">
    <source>
        <dbReference type="Proteomes" id="UP001595979"/>
    </source>
</evidence>
<dbReference type="PANTHER" id="PTHR30627:SF1">
    <property type="entry name" value="PEPTIDOGLYCAN D,D-TRANSPEPTIDASE FTSI"/>
    <property type="match status" value="1"/>
</dbReference>
<dbReference type="InterPro" id="IPR036138">
    <property type="entry name" value="PBP_dimer_sf"/>
</dbReference>
<protein>
    <submittedName>
        <fullName evidence="5">Peptidoglycan D,D-transpeptidase FtsI family protein</fullName>
    </submittedName>
</protein>
<dbReference type="InterPro" id="IPR012338">
    <property type="entry name" value="Beta-lactam/transpept-like"/>
</dbReference>
<dbReference type="Proteomes" id="UP001595979">
    <property type="component" value="Unassembled WGS sequence"/>
</dbReference>
<dbReference type="PANTHER" id="PTHR30627">
    <property type="entry name" value="PEPTIDOGLYCAN D,D-TRANSPEPTIDASE"/>
    <property type="match status" value="1"/>
</dbReference>